<gene>
    <name evidence="1" type="ORF">XELAEV_18016167mg</name>
</gene>
<organism evidence="1 2">
    <name type="scientific">Xenopus laevis</name>
    <name type="common">African clawed frog</name>
    <dbReference type="NCBI Taxonomy" id="8355"/>
    <lineage>
        <taxon>Eukaryota</taxon>
        <taxon>Metazoa</taxon>
        <taxon>Chordata</taxon>
        <taxon>Craniata</taxon>
        <taxon>Vertebrata</taxon>
        <taxon>Euteleostomi</taxon>
        <taxon>Amphibia</taxon>
        <taxon>Batrachia</taxon>
        <taxon>Anura</taxon>
        <taxon>Pipoidea</taxon>
        <taxon>Pipidae</taxon>
        <taxon>Xenopodinae</taxon>
        <taxon>Xenopus</taxon>
        <taxon>Xenopus</taxon>
    </lineage>
</organism>
<name>A0A974DJJ6_XENLA</name>
<reference evidence="2" key="1">
    <citation type="journal article" date="2016" name="Nature">
        <title>Genome evolution in the allotetraploid frog Xenopus laevis.</title>
        <authorList>
            <person name="Session A.M."/>
            <person name="Uno Y."/>
            <person name="Kwon T."/>
            <person name="Chapman J.A."/>
            <person name="Toyoda A."/>
            <person name="Takahashi S."/>
            <person name="Fukui A."/>
            <person name="Hikosaka A."/>
            <person name="Suzuki A."/>
            <person name="Kondo M."/>
            <person name="van Heeringen S.J."/>
            <person name="Quigley I."/>
            <person name="Heinz S."/>
            <person name="Ogino H."/>
            <person name="Ochi H."/>
            <person name="Hellsten U."/>
            <person name="Lyons J.B."/>
            <person name="Simakov O."/>
            <person name="Putnam N."/>
            <person name="Stites J."/>
            <person name="Kuroki Y."/>
            <person name="Tanaka T."/>
            <person name="Michiue T."/>
            <person name="Watanabe M."/>
            <person name="Bogdanovic O."/>
            <person name="Lister R."/>
            <person name="Georgiou G."/>
            <person name="Paranjpe S.S."/>
            <person name="van Kruijsbergen I."/>
            <person name="Shu S."/>
            <person name="Carlson J."/>
            <person name="Kinoshita T."/>
            <person name="Ohta Y."/>
            <person name="Mawaribuchi S."/>
            <person name="Jenkins J."/>
            <person name="Grimwood J."/>
            <person name="Schmutz J."/>
            <person name="Mitros T."/>
            <person name="Mozaffari S.V."/>
            <person name="Suzuki Y."/>
            <person name="Haramoto Y."/>
            <person name="Yamamoto T.S."/>
            <person name="Takagi C."/>
            <person name="Heald R."/>
            <person name="Miller K."/>
            <person name="Haudenschild C."/>
            <person name="Kitzman J."/>
            <person name="Nakayama T."/>
            <person name="Izutsu Y."/>
            <person name="Robert J."/>
            <person name="Fortriede J."/>
            <person name="Burns K."/>
            <person name="Lotay V."/>
            <person name="Karimi K."/>
            <person name="Yasuoka Y."/>
            <person name="Dichmann D.S."/>
            <person name="Flajnik M.F."/>
            <person name="Houston D.W."/>
            <person name="Shendure J."/>
            <person name="DuPasquier L."/>
            <person name="Vize P.D."/>
            <person name="Zorn A.M."/>
            <person name="Ito M."/>
            <person name="Marcotte E.M."/>
            <person name="Wallingford J.B."/>
            <person name="Ito Y."/>
            <person name="Asashima M."/>
            <person name="Ueno N."/>
            <person name="Matsuda Y."/>
            <person name="Veenstra G.J."/>
            <person name="Fujiyama A."/>
            <person name="Harland R.M."/>
            <person name="Taira M."/>
            <person name="Rokhsar D.S."/>
        </authorList>
    </citation>
    <scope>NUCLEOTIDE SEQUENCE [LARGE SCALE GENOMIC DNA]</scope>
    <source>
        <strain evidence="2">J</strain>
    </source>
</reference>
<proteinExistence type="predicted"/>
<dbReference type="AlphaFoldDB" id="A0A974DJJ6"/>
<dbReference type="EMBL" id="CM004469">
    <property type="protein sequence ID" value="OCT93099.1"/>
    <property type="molecule type" value="Genomic_DNA"/>
</dbReference>
<evidence type="ECO:0000313" key="2">
    <source>
        <dbReference type="Proteomes" id="UP000694892"/>
    </source>
</evidence>
<protein>
    <submittedName>
        <fullName evidence="1">Uncharacterized protein</fullName>
    </submittedName>
</protein>
<accession>A0A974DJJ6</accession>
<evidence type="ECO:0000313" key="1">
    <source>
        <dbReference type="EMBL" id="OCT93099.1"/>
    </source>
</evidence>
<sequence>MEGLLEGEDNSFYPMSYMRFLRAENEPYQFQAGRNEYNGHIEINDNILDMETIITNLPPINEDHMAFTETEERPRCVIVGKEFESEDVCGAVLYPPLAEDKNFLAANAKTRYIQVVEHEPSAILFRDFSSVTSIPGTIIHNILNSETLEESDVYDEDEEEEADENGDVFTDLPQYQSRFPGLRRSQCHPINPNGNIIFNFEDVCQLLGSTQSDVAQTLNEGERNNLMYYGDALKTIIYRNIRVVFSNSTQYPCLVHF</sequence>
<dbReference type="Proteomes" id="UP000694892">
    <property type="component" value="Chromosome 2S"/>
</dbReference>